<comment type="caution">
    <text evidence="2">The sequence shown here is derived from an EMBL/GenBank/DDBJ whole genome shotgun (WGS) entry which is preliminary data.</text>
</comment>
<dbReference type="EMBL" id="JAMBPX010000002">
    <property type="protein sequence ID" value="MDG0858495.1"/>
    <property type="molecule type" value="Genomic_DNA"/>
</dbReference>
<evidence type="ECO:0000313" key="2">
    <source>
        <dbReference type="EMBL" id="MDG0858495.1"/>
    </source>
</evidence>
<dbReference type="InterPro" id="IPR007822">
    <property type="entry name" value="LANC-like"/>
</dbReference>
<dbReference type="PRINTS" id="PR01955">
    <property type="entry name" value="LANCFRANKIA"/>
</dbReference>
<evidence type="ECO:0000256" key="1">
    <source>
        <dbReference type="PIRSR" id="PIRSR607822-1"/>
    </source>
</evidence>
<evidence type="ECO:0008006" key="4">
    <source>
        <dbReference type="Google" id="ProtNLM"/>
    </source>
</evidence>
<protein>
    <recommendedName>
        <fullName evidence="4">Lanthionine synthetase</fullName>
    </recommendedName>
</protein>
<dbReference type="SMART" id="SM01260">
    <property type="entry name" value="LANC_like"/>
    <property type="match status" value="1"/>
</dbReference>
<dbReference type="GO" id="GO:0031179">
    <property type="term" value="P:peptide modification"/>
    <property type="evidence" value="ECO:0007669"/>
    <property type="project" value="InterPro"/>
</dbReference>
<feature type="binding site" evidence="1">
    <location>
        <position position="330"/>
    </location>
    <ligand>
        <name>Zn(2+)</name>
        <dbReference type="ChEBI" id="CHEBI:29105"/>
    </ligand>
</feature>
<feature type="binding site" evidence="1">
    <location>
        <position position="284"/>
    </location>
    <ligand>
        <name>Zn(2+)</name>
        <dbReference type="ChEBI" id="CHEBI:29105"/>
    </ligand>
</feature>
<feature type="binding site" evidence="1">
    <location>
        <position position="331"/>
    </location>
    <ligand>
        <name>Zn(2+)</name>
        <dbReference type="ChEBI" id="CHEBI:29105"/>
    </ligand>
</feature>
<name>A0A9X4R0U3_9STAP</name>
<dbReference type="SUPFAM" id="SSF158745">
    <property type="entry name" value="LanC-like"/>
    <property type="match status" value="1"/>
</dbReference>
<keyword evidence="1" id="KW-0479">Metal-binding</keyword>
<dbReference type="RefSeq" id="WP_277580664.1">
    <property type="nucleotide sequence ID" value="NZ_JAMBPV010000002.1"/>
</dbReference>
<dbReference type="PRINTS" id="PR01950">
    <property type="entry name" value="LANCSUPER"/>
</dbReference>
<keyword evidence="1" id="KW-0862">Zinc</keyword>
<proteinExistence type="predicted"/>
<organism evidence="2 3">
    <name type="scientific">Staphylococcus equorum</name>
    <dbReference type="NCBI Taxonomy" id="246432"/>
    <lineage>
        <taxon>Bacteria</taxon>
        <taxon>Bacillati</taxon>
        <taxon>Bacillota</taxon>
        <taxon>Bacilli</taxon>
        <taxon>Bacillales</taxon>
        <taxon>Staphylococcaceae</taxon>
        <taxon>Staphylococcus</taxon>
    </lineage>
</organism>
<dbReference type="Pfam" id="PF05147">
    <property type="entry name" value="LANC_like"/>
    <property type="match status" value="1"/>
</dbReference>
<evidence type="ECO:0000313" key="3">
    <source>
        <dbReference type="Proteomes" id="UP001152302"/>
    </source>
</evidence>
<dbReference type="Proteomes" id="UP001152302">
    <property type="component" value="Unassembled WGS sequence"/>
</dbReference>
<dbReference type="Gene3D" id="1.50.10.20">
    <property type="match status" value="1"/>
</dbReference>
<gene>
    <name evidence="2" type="ORF">M4L21_04065</name>
</gene>
<accession>A0A9X4R0U3</accession>
<dbReference type="GO" id="GO:0046872">
    <property type="term" value="F:metal ion binding"/>
    <property type="evidence" value="ECO:0007669"/>
    <property type="project" value="UniProtKB-KW"/>
</dbReference>
<reference evidence="2" key="1">
    <citation type="submission" date="2022-05" db="EMBL/GenBank/DDBJ databases">
        <title>Comparative genomics of Staphylococcus equorum isolates.</title>
        <authorList>
            <person name="Luelf R.H."/>
        </authorList>
    </citation>
    <scope>NUCLEOTIDE SEQUENCE</scope>
    <source>
        <strain evidence="2">TMW 2.2343</strain>
    </source>
</reference>
<sequence>MEKFEKIKYPLIGFDEIYYNNINDNPKIITEMYYHPDYFTLANGILPWIILMRNRQLNEKGNYELEIHELLKGRINRKVINQIDNPGLFSGIAGILYTLSISANDKRYDNLIQGILPYLEKKTYNKIKQCYINKIKKKVNDYDYDYDLISGLSGILKCYINSSVRKYVHNSEIIHETAQCLQSYFNYNDFRNIEDLPFYIEKEKNKYKPTKNGLINFSHSHGIMGILNALNQYYEIFEKKETKKVIEKICEFVINFYSESSYSWLKKFYSGNKKIYDSPNYTWCYGDLIMTQTFYKSAKHIENKSYINISNKFFDNLKDKYELLPSPSICHGKSGVLLQLLNFKQFNMSELSDIYFEKLMDDYDDNNIYKFRDCEEYRGRRYYIDKNNFLTGSLGIYFVIDLYFGLKDHVKLSDLIM</sequence>
<dbReference type="AlphaFoldDB" id="A0A9X4R0U3"/>